<accession>A0A6A6J002</accession>
<dbReference type="AlphaFoldDB" id="A0A6A6J002"/>
<dbReference type="GeneID" id="54573203"/>
<sequence length="121" mass="13264">MLDFATALLDCMALAAWWRCCRRRRCAGSLSAEPRLLGPSPPPAQVDAHRPSTPTSQPSPTSIALKCLHSHHRGIFLSLFCIFSLFRSLSPTALWGRIDPLQVHLAPDPSTRSPGGIEPMH</sequence>
<proteinExistence type="predicted"/>
<name>A0A6A6J002_9PLEO</name>
<feature type="chain" id="PRO_5025463963" evidence="2">
    <location>
        <begin position="24"/>
        <end position="121"/>
    </location>
</feature>
<evidence type="ECO:0000256" key="2">
    <source>
        <dbReference type="SAM" id="SignalP"/>
    </source>
</evidence>
<keyword evidence="2" id="KW-0732">Signal</keyword>
<gene>
    <name evidence="3" type="ORF">BU26DRAFT_144372</name>
</gene>
<protein>
    <submittedName>
        <fullName evidence="3">Uncharacterized protein</fullName>
    </submittedName>
</protein>
<evidence type="ECO:0000313" key="3">
    <source>
        <dbReference type="EMBL" id="KAF2254733.1"/>
    </source>
</evidence>
<feature type="signal peptide" evidence="2">
    <location>
        <begin position="1"/>
        <end position="23"/>
    </location>
</feature>
<feature type="compositionally biased region" description="Low complexity" evidence="1">
    <location>
        <begin position="51"/>
        <end position="61"/>
    </location>
</feature>
<feature type="region of interest" description="Disordered" evidence="1">
    <location>
        <begin position="32"/>
        <end position="61"/>
    </location>
</feature>
<organism evidence="3 4">
    <name type="scientific">Trematosphaeria pertusa</name>
    <dbReference type="NCBI Taxonomy" id="390896"/>
    <lineage>
        <taxon>Eukaryota</taxon>
        <taxon>Fungi</taxon>
        <taxon>Dikarya</taxon>
        <taxon>Ascomycota</taxon>
        <taxon>Pezizomycotina</taxon>
        <taxon>Dothideomycetes</taxon>
        <taxon>Pleosporomycetidae</taxon>
        <taxon>Pleosporales</taxon>
        <taxon>Massarineae</taxon>
        <taxon>Trematosphaeriaceae</taxon>
        <taxon>Trematosphaeria</taxon>
    </lineage>
</organism>
<reference evidence="3" key="1">
    <citation type="journal article" date="2020" name="Stud. Mycol.">
        <title>101 Dothideomycetes genomes: a test case for predicting lifestyles and emergence of pathogens.</title>
        <authorList>
            <person name="Haridas S."/>
            <person name="Albert R."/>
            <person name="Binder M."/>
            <person name="Bloem J."/>
            <person name="Labutti K."/>
            <person name="Salamov A."/>
            <person name="Andreopoulos B."/>
            <person name="Baker S."/>
            <person name="Barry K."/>
            <person name="Bills G."/>
            <person name="Bluhm B."/>
            <person name="Cannon C."/>
            <person name="Castanera R."/>
            <person name="Culley D."/>
            <person name="Daum C."/>
            <person name="Ezra D."/>
            <person name="Gonzalez J."/>
            <person name="Henrissat B."/>
            <person name="Kuo A."/>
            <person name="Liang C."/>
            <person name="Lipzen A."/>
            <person name="Lutzoni F."/>
            <person name="Magnuson J."/>
            <person name="Mondo S."/>
            <person name="Nolan M."/>
            <person name="Ohm R."/>
            <person name="Pangilinan J."/>
            <person name="Park H.-J."/>
            <person name="Ramirez L."/>
            <person name="Alfaro M."/>
            <person name="Sun H."/>
            <person name="Tritt A."/>
            <person name="Yoshinaga Y."/>
            <person name="Zwiers L.-H."/>
            <person name="Turgeon B."/>
            <person name="Goodwin S."/>
            <person name="Spatafora J."/>
            <person name="Crous P."/>
            <person name="Grigoriev I."/>
        </authorList>
    </citation>
    <scope>NUCLEOTIDE SEQUENCE</scope>
    <source>
        <strain evidence="3">CBS 122368</strain>
    </source>
</reference>
<dbReference type="EMBL" id="ML987190">
    <property type="protein sequence ID" value="KAF2254733.1"/>
    <property type="molecule type" value="Genomic_DNA"/>
</dbReference>
<evidence type="ECO:0000256" key="1">
    <source>
        <dbReference type="SAM" id="MobiDB-lite"/>
    </source>
</evidence>
<dbReference type="RefSeq" id="XP_033689737.1">
    <property type="nucleotide sequence ID" value="XM_033819873.1"/>
</dbReference>
<dbReference type="Proteomes" id="UP000800094">
    <property type="component" value="Unassembled WGS sequence"/>
</dbReference>
<evidence type="ECO:0000313" key="4">
    <source>
        <dbReference type="Proteomes" id="UP000800094"/>
    </source>
</evidence>
<keyword evidence="4" id="KW-1185">Reference proteome</keyword>